<dbReference type="PANTHER" id="PTHR28532">
    <property type="entry name" value="GEO13458P1"/>
    <property type="match status" value="1"/>
</dbReference>
<name>A0A397TE41_9GLOM</name>
<sequence>MEQQQKSEYLDDLVNLESMFIEIGREDGLRDGVNSGKLEGYILGCEKGYEISQEIGFYNGVAEMWLKLIVDKGWNMPKKSMNERIMKELISLKEKISLFPKENQQNIEFIELLDKIRSKYKVCTSLLGVINSQKFKKVTSVEDINYVAI</sequence>
<evidence type="ECO:0000259" key="2">
    <source>
        <dbReference type="Pfam" id="PF09811"/>
    </source>
</evidence>
<gene>
    <name evidence="3" type="ORF">C1645_754952</name>
</gene>
<evidence type="ECO:0000313" key="3">
    <source>
        <dbReference type="EMBL" id="RIA96520.1"/>
    </source>
</evidence>
<organism evidence="3 4">
    <name type="scientific">Glomus cerebriforme</name>
    <dbReference type="NCBI Taxonomy" id="658196"/>
    <lineage>
        <taxon>Eukaryota</taxon>
        <taxon>Fungi</taxon>
        <taxon>Fungi incertae sedis</taxon>
        <taxon>Mucoromycota</taxon>
        <taxon>Glomeromycotina</taxon>
        <taxon>Glomeromycetes</taxon>
        <taxon>Glomerales</taxon>
        <taxon>Glomeraceae</taxon>
        <taxon>Glomus</taxon>
    </lineage>
</organism>
<dbReference type="InterPro" id="IPR052436">
    <property type="entry name" value="LTO1_adapter"/>
</dbReference>
<dbReference type="Pfam" id="PF09811">
    <property type="entry name" value="Yae1_N"/>
    <property type="match status" value="1"/>
</dbReference>
<dbReference type="OrthoDB" id="48036at2759"/>
<evidence type="ECO:0000313" key="4">
    <source>
        <dbReference type="Proteomes" id="UP000265703"/>
    </source>
</evidence>
<comment type="similarity">
    <text evidence="1">Belongs to the LTO1 family.</text>
</comment>
<protein>
    <recommendedName>
        <fullName evidence="2">Essential protein Yae1 N-terminal domain-containing protein</fullName>
    </recommendedName>
</protein>
<dbReference type="InterPro" id="IPR019191">
    <property type="entry name" value="Essential_protein_Yae1_N"/>
</dbReference>
<keyword evidence="4" id="KW-1185">Reference proteome</keyword>
<dbReference type="AlphaFoldDB" id="A0A397TE41"/>
<comment type="caution">
    <text evidence="3">The sequence shown here is derived from an EMBL/GenBank/DDBJ whole genome shotgun (WGS) entry which is preliminary data.</text>
</comment>
<dbReference type="STRING" id="658196.A0A397TE41"/>
<proteinExistence type="inferred from homology"/>
<evidence type="ECO:0000256" key="1">
    <source>
        <dbReference type="ARBA" id="ARBA00038090"/>
    </source>
</evidence>
<dbReference type="PANTHER" id="PTHR28532:SF1">
    <property type="entry name" value="ORAL CANCER OVEREXPRESSED 1"/>
    <property type="match status" value="1"/>
</dbReference>
<feature type="domain" description="Essential protein Yae1 N-terminal" evidence="2">
    <location>
        <begin position="26"/>
        <end position="62"/>
    </location>
</feature>
<reference evidence="3 4" key="1">
    <citation type="submission" date="2018-06" db="EMBL/GenBank/DDBJ databases">
        <title>Comparative genomics reveals the genomic features of Rhizophagus irregularis, R. cerebriforme, R. diaphanum and Gigaspora rosea, and their symbiotic lifestyle signature.</title>
        <authorList>
            <person name="Morin E."/>
            <person name="San Clemente H."/>
            <person name="Chen E.C.H."/>
            <person name="De La Providencia I."/>
            <person name="Hainaut M."/>
            <person name="Kuo A."/>
            <person name="Kohler A."/>
            <person name="Murat C."/>
            <person name="Tang N."/>
            <person name="Roy S."/>
            <person name="Loubradou J."/>
            <person name="Henrissat B."/>
            <person name="Grigoriev I.V."/>
            <person name="Corradi N."/>
            <person name="Roux C."/>
            <person name="Martin F.M."/>
        </authorList>
    </citation>
    <scope>NUCLEOTIDE SEQUENCE [LARGE SCALE GENOMIC DNA]</scope>
    <source>
        <strain evidence="3 4">DAOM 227022</strain>
    </source>
</reference>
<dbReference type="EMBL" id="QKYT01000044">
    <property type="protein sequence ID" value="RIA96520.1"/>
    <property type="molecule type" value="Genomic_DNA"/>
</dbReference>
<dbReference type="Proteomes" id="UP000265703">
    <property type="component" value="Unassembled WGS sequence"/>
</dbReference>
<accession>A0A397TE41</accession>